<dbReference type="EMBL" id="MPDP01000295">
    <property type="protein sequence ID" value="KAK1452737.1"/>
    <property type="molecule type" value="Genomic_DNA"/>
</dbReference>
<protein>
    <submittedName>
        <fullName evidence="1">Uncharacterized protein</fullName>
    </submittedName>
</protein>
<keyword evidence="2" id="KW-1185">Reference proteome</keyword>
<dbReference type="Proteomes" id="UP001239213">
    <property type="component" value="Unassembled WGS sequence"/>
</dbReference>
<accession>A0AAI9XLU7</accession>
<dbReference type="AlphaFoldDB" id="A0AAI9XLU7"/>
<reference evidence="1" key="1">
    <citation type="submission" date="2016-11" db="EMBL/GenBank/DDBJ databases">
        <title>The genome sequence of Colletotrichum cuscutae.</title>
        <authorList>
            <person name="Baroncelli R."/>
        </authorList>
    </citation>
    <scope>NUCLEOTIDE SEQUENCE</scope>
    <source>
        <strain evidence="1">IMI 304802</strain>
    </source>
</reference>
<organism evidence="1 2">
    <name type="scientific">Colletotrichum cuscutae</name>
    <dbReference type="NCBI Taxonomy" id="1209917"/>
    <lineage>
        <taxon>Eukaryota</taxon>
        <taxon>Fungi</taxon>
        <taxon>Dikarya</taxon>
        <taxon>Ascomycota</taxon>
        <taxon>Pezizomycotina</taxon>
        <taxon>Sordariomycetes</taxon>
        <taxon>Hypocreomycetidae</taxon>
        <taxon>Glomerellales</taxon>
        <taxon>Glomerellaceae</taxon>
        <taxon>Colletotrichum</taxon>
        <taxon>Colletotrichum acutatum species complex</taxon>
    </lineage>
</organism>
<evidence type="ECO:0000313" key="2">
    <source>
        <dbReference type="Proteomes" id="UP001239213"/>
    </source>
</evidence>
<sequence length="166" mass="18565">MPGLIMKTKRENNMGEDGQRVQNSPISFFPFISKNFAVMGAGEEGWIKAGKGDGRGGSQTQGYCIHWMNLQNLEPFHSYEASYSNSAPSSRYQRHIKVPGAAFIGHVISFWNLTLTNGKKKKKNKASAFCGRPPFPPSRLVRSHSRLVYNGANCDAESEKIREIKR</sequence>
<evidence type="ECO:0000313" key="1">
    <source>
        <dbReference type="EMBL" id="KAK1452737.1"/>
    </source>
</evidence>
<comment type="caution">
    <text evidence="1">The sequence shown here is derived from an EMBL/GenBank/DDBJ whole genome shotgun (WGS) entry which is preliminary data.</text>
</comment>
<gene>
    <name evidence="1" type="ORF">CCUS01_10778</name>
</gene>
<name>A0AAI9XLU7_9PEZI</name>
<proteinExistence type="predicted"/>